<keyword evidence="3" id="KW-0418">Kinase</keyword>
<dbReference type="InterPro" id="IPR006597">
    <property type="entry name" value="Sel1-like"/>
</dbReference>
<dbReference type="InterPro" id="IPR011990">
    <property type="entry name" value="TPR-like_helical_dom_sf"/>
</dbReference>
<dbReference type="OrthoDB" id="2384430at2759"/>
<dbReference type="InterPro" id="IPR050767">
    <property type="entry name" value="Sel1_AlgK"/>
</dbReference>
<comment type="caution">
    <text evidence="3">The sequence shown here is derived from an EMBL/GenBank/DDBJ whole genome shotgun (WGS) entry which is preliminary data.</text>
</comment>
<keyword evidence="4" id="KW-1185">Reference proteome</keyword>
<dbReference type="PANTHER" id="PTHR11102">
    <property type="entry name" value="SEL-1-LIKE PROTEIN"/>
    <property type="match status" value="1"/>
</dbReference>
<dbReference type="Proteomes" id="UP000439903">
    <property type="component" value="Unassembled WGS sequence"/>
</dbReference>
<dbReference type="GO" id="GO:0016301">
    <property type="term" value="F:kinase activity"/>
    <property type="evidence" value="ECO:0007669"/>
    <property type="project" value="UniProtKB-KW"/>
</dbReference>
<feature type="region of interest" description="Disordered" evidence="2">
    <location>
        <begin position="1"/>
        <end position="38"/>
    </location>
</feature>
<feature type="compositionally biased region" description="Polar residues" evidence="2">
    <location>
        <begin position="1"/>
        <end position="15"/>
    </location>
</feature>
<keyword evidence="3" id="KW-0808">Transferase</keyword>
<name>A0A8H4AMW2_GIGMA</name>
<dbReference type="PANTHER" id="PTHR11102:SF160">
    <property type="entry name" value="ERAD-ASSOCIATED E3 UBIQUITIN-PROTEIN LIGASE COMPONENT HRD3"/>
    <property type="match status" value="1"/>
</dbReference>
<gene>
    <name evidence="3" type="ORF">F8M41_017726</name>
</gene>
<evidence type="ECO:0000256" key="1">
    <source>
        <dbReference type="ARBA" id="ARBA00038101"/>
    </source>
</evidence>
<dbReference type="Pfam" id="PF08238">
    <property type="entry name" value="Sel1"/>
    <property type="match status" value="5"/>
</dbReference>
<evidence type="ECO:0000256" key="2">
    <source>
        <dbReference type="SAM" id="MobiDB-lite"/>
    </source>
</evidence>
<dbReference type="AlphaFoldDB" id="A0A8H4AMW2"/>
<feature type="compositionally biased region" description="Low complexity" evidence="2">
    <location>
        <begin position="16"/>
        <end position="38"/>
    </location>
</feature>
<organism evidence="3 4">
    <name type="scientific">Gigaspora margarita</name>
    <dbReference type="NCBI Taxonomy" id="4874"/>
    <lineage>
        <taxon>Eukaryota</taxon>
        <taxon>Fungi</taxon>
        <taxon>Fungi incertae sedis</taxon>
        <taxon>Mucoromycota</taxon>
        <taxon>Glomeromycotina</taxon>
        <taxon>Glomeromycetes</taxon>
        <taxon>Diversisporales</taxon>
        <taxon>Gigasporaceae</taxon>
        <taxon>Gigaspora</taxon>
    </lineage>
</organism>
<protein>
    <submittedName>
        <fullName evidence="3">Calmodulin-dependent protein kinase</fullName>
    </submittedName>
</protein>
<dbReference type="Gene3D" id="1.25.40.10">
    <property type="entry name" value="Tetratricopeptide repeat domain"/>
    <property type="match status" value="2"/>
</dbReference>
<proteinExistence type="inferred from homology"/>
<dbReference type="EMBL" id="WTPW01000413">
    <property type="protein sequence ID" value="KAF0513869.1"/>
    <property type="molecule type" value="Genomic_DNA"/>
</dbReference>
<evidence type="ECO:0000313" key="3">
    <source>
        <dbReference type="EMBL" id="KAF0513869.1"/>
    </source>
</evidence>
<evidence type="ECO:0000313" key="4">
    <source>
        <dbReference type="Proteomes" id="UP000439903"/>
    </source>
</evidence>
<accession>A0A8H4AMW2</accession>
<sequence length="336" mass="37474">MTRSTSSLGLSKNNQRSTRPSSKSVSSSSSRSHSPKPLKSPTINFYSFNPINRDLNDILRNFVDELCDVFIKARQDGKNEAQTVVIIANFTSSKDQELSQIYDWLLNNTHKDKYKTLLGYFYDQGVATKRNQRKAYCLYLSAAKKGYPIAEDLLGDCYYSGQGTTRDRDMAFEWYQKAANNGSTGSQFSLGICYAFGEGTSKDVNKAFQCYKKSANGGNASGMNELGYCYEVGIGTRKDNRKAFLLFEQAAKGGNPPGQHNLASCYEEGKGTEEDLDKAIYWYKMSADNGHEVAKQRVQSLLNLISYHPHIEDSLSSKGVDMNLLNNQIGELNLNA</sequence>
<dbReference type="SUPFAM" id="SSF81901">
    <property type="entry name" value="HCP-like"/>
    <property type="match status" value="1"/>
</dbReference>
<dbReference type="SMART" id="SM00671">
    <property type="entry name" value="SEL1"/>
    <property type="match status" value="5"/>
</dbReference>
<reference evidence="3 4" key="1">
    <citation type="journal article" date="2019" name="Environ. Microbiol.">
        <title>At the nexus of three kingdoms: the genome of the mycorrhizal fungus Gigaspora margarita provides insights into plant, endobacterial and fungal interactions.</title>
        <authorList>
            <person name="Venice F."/>
            <person name="Ghignone S."/>
            <person name="Salvioli di Fossalunga A."/>
            <person name="Amselem J."/>
            <person name="Novero M."/>
            <person name="Xianan X."/>
            <person name="Sedzielewska Toro K."/>
            <person name="Morin E."/>
            <person name="Lipzen A."/>
            <person name="Grigoriev I.V."/>
            <person name="Henrissat B."/>
            <person name="Martin F.M."/>
            <person name="Bonfante P."/>
        </authorList>
    </citation>
    <scope>NUCLEOTIDE SEQUENCE [LARGE SCALE GENOMIC DNA]</scope>
    <source>
        <strain evidence="3 4">BEG34</strain>
    </source>
</reference>
<comment type="similarity">
    <text evidence="1">Belongs to the sel-1 family.</text>
</comment>